<dbReference type="EC" id="2.1.1.361" evidence="3"/>
<evidence type="ECO:0000256" key="7">
    <source>
        <dbReference type="ARBA" id="ARBA00022691"/>
    </source>
</evidence>
<dbReference type="OrthoDB" id="5560686at2759"/>
<dbReference type="GO" id="GO:0032259">
    <property type="term" value="P:methylation"/>
    <property type="evidence" value="ECO:0007669"/>
    <property type="project" value="UniProtKB-KW"/>
</dbReference>
<evidence type="ECO:0000256" key="2">
    <source>
        <dbReference type="ARBA" id="ARBA00004286"/>
    </source>
</evidence>
<keyword evidence="4" id="KW-0158">Chromosome</keyword>
<evidence type="ECO:0000256" key="6">
    <source>
        <dbReference type="ARBA" id="ARBA00022679"/>
    </source>
</evidence>
<dbReference type="PROSITE" id="PS50280">
    <property type="entry name" value="SET"/>
    <property type="match status" value="1"/>
</dbReference>
<keyword evidence="8" id="KW-0156">Chromatin regulator</keyword>
<evidence type="ECO:0000256" key="9">
    <source>
        <dbReference type="ARBA" id="ARBA00023015"/>
    </source>
</evidence>
<evidence type="ECO:0000256" key="10">
    <source>
        <dbReference type="ARBA" id="ARBA00023163"/>
    </source>
</evidence>
<feature type="compositionally biased region" description="Low complexity" evidence="13">
    <location>
        <begin position="241"/>
        <end position="256"/>
    </location>
</feature>
<feature type="domain" description="SET" evidence="14">
    <location>
        <begin position="394"/>
        <end position="514"/>
    </location>
</feature>
<evidence type="ECO:0000256" key="11">
    <source>
        <dbReference type="ARBA" id="ARBA00023242"/>
    </source>
</evidence>
<sequence length="529" mass="59283">MNSSKDCAHLQERLRIQVITFSDLQHQYKNQCYEGIFNNSNSLKETWSNINKILGKVGSSQDKISLVEGGDDLVEHSKVAERFNCYFSDIGRRTRAAALSTDRKGDEQFESPKRKDCKLSAKSDNSIENRARAKPVPITNYFQVRQSTTDIHYVSDMDENACDSFDNPTSNNESNIFLQAPVLHLDIDKSPNQPSSIVINKSIPIKSNFAAITNSSLVTFSTVTINNAITSQQVKNLVESDSSVSSDSNSCDSGVVADKPLVSSPSKRQKPATPHRIVCPSPAKHPVMERSPTSELSNLNIGTKTHPKSKRRLNVNQADNFTNNSNESDRTFGAKKSSIKASNKSMNSLTDSSAKNTKMTDFYPVRRSVRKTKKLVEQEYLRSIETAISTGQETGLVIKEFPFKGRGIVASKPFQKGEFVVEYIGDLIKASEATVREKMYTKENAGCYMYYFKYQDQQLCIDATAESGKLGRLLNHSRNGNLTTKTIFYRNRPHLVLIAKEDIQIGDELTYDYGDRSRTALLYHPWLAL</sequence>
<dbReference type="PANTHER" id="PTHR46167">
    <property type="entry name" value="N-LYSINE METHYLTRANSFERASE KMT5A"/>
    <property type="match status" value="1"/>
</dbReference>
<keyword evidence="16" id="KW-1185">Reference proteome</keyword>
<comment type="catalytic activity">
    <reaction evidence="12">
        <text>L-lysyl(20)-[histone H4] + S-adenosyl-L-methionine = N(6)-methyl-L-lysyl(20)-[histone H4] + S-adenosyl-L-homocysteine + H(+)</text>
        <dbReference type="Rhea" id="RHEA:60344"/>
        <dbReference type="Rhea" id="RHEA-COMP:15554"/>
        <dbReference type="Rhea" id="RHEA-COMP:15555"/>
        <dbReference type="ChEBI" id="CHEBI:15378"/>
        <dbReference type="ChEBI" id="CHEBI:29969"/>
        <dbReference type="ChEBI" id="CHEBI:57856"/>
        <dbReference type="ChEBI" id="CHEBI:59789"/>
        <dbReference type="ChEBI" id="CHEBI:61929"/>
        <dbReference type="EC" id="2.1.1.361"/>
    </reaction>
</comment>
<evidence type="ECO:0000259" key="14">
    <source>
        <dbReference type="PROSITE" id="PS50280"/>
    </source>
</evidence>
<feature type="compositionally biased region" description="Polar residues" evidence="13">
    <location>
        <begin position="291"/>
        <end position="303"/>
    </location>
</feature>
<keyword evidence="6" id="KW-0808">Transferase</keyword>
<reference evidence="15" key="1">
    <citation type="submission" date="2022-07" db="EMBL/GenBank/DDBJ databases">
        <authorList>
            <person name="Trinca V."/>
            <person name="Uliana J.V.C."/>
            <person name="Torres T.T."/>
            <person name="Ward R.J."/>
            <person name="Monesi N."/>
        </authorList>
    </citation>
    <scope>NUCLEOTIDE SEQUENCE</scope>
    <source>
        <strain evidence="15">HSMRA1968</strain>
        <tissue evidence="15">Whole embryos</tissue>
    </source>
</reference>
<dbReference type="InterPro" id="IPR001214">
    <property type="entry name" value="SET_dom"/>
</dbReference>
<organism evidence="15 16">
    <name type="scientific">Pseudolycoriella hygida</name>
    <dbReference type="NCBI Taxonomy" id="35572"/>
    <lineage>
        <taxon>Eukaryota</taxon>
        <taxon>Metazoa</taxon>
        <taxon>Ecdysozoa</taxon>
        <taxon>Arthropoda</taxon>
        <taxon>Hexapoda</taxon>
        <taxon>Insecta</taxon>
        <taxon>Pterygota</taxon>
        <taxon>Neoptera</taxon>
        <taxon>Endopterygota</taxon>
        <taxon>Diptera</taxon>
        <taxon>Nematocera</taxon>
        <taxon>Sciaroidea</taxon>
        <taxon>Sciaridae</taxon>
        <taxon>Pseudolycoriella</taxon>
    </lineage>
</organism>
<accession>A0A9Q0RWV1</accession>
<dbReference type="SMART" id="SM00317">
    <property type="entry name" value="SET"/>
    <property type="match status" value="1"/>
</dbReference>
<dbReference type="SUPFAM" id="SSF82199">
    <property type="entry name" value="SET domain"/>
    <property type="match status" value="1"/>
</dbReference>
<dbReference type="PANTHER" id="PTHR46167:SF1">
    <property type="entry name" value="N-LYSINE METHYLTRANSFERASE KMT5A"/>
    <property type="match status" value="1"/>
</dbReference>
<dbReference type="Pfam" id="PF00856">
    <property type="entry name" value="SET"/>
    <property type="match status" value="1"/>
</dbReference>
<dbReference type="Gene3D" id="2.170.270.10">
    <property type="entry name" value="SET domain"/>
    <property type="match status" value="1"/>
</dbReference>
<evidence type="ECO:0000256" key="13">
    <source>
        <dbReference type="SAM" id="MobiDB-lite"/>
    </source>
</evidence>
<keyword evidence="9" id="KW-0805">Transcription regulation</keyword>
<dbReference type="Proteomes" id="UP001151699">
    <property type="component" value="Chromosome C"/>
</dbReference>
<feature type="compositionally biased region" description="Low complexity" evidence="13">
    <location>
        <begin position="334"/>
        <end position="348"/>
    </location>
</feature>
<evidence type="ECO:0000256" key="1">
    <source>
        <dbReference type="ARBA" id="ARBA00004123"/>
    </source>
</evidence>
<keyword evidence="5" id="KW-0489">Methyltransferase</keyword>
<protein>
    <recommendedName>
        <fullName evidence="3">[histone H4]-lysine(20) N-methyltransferase</fullName>
        <ecNumber evidence="3">2.1.1.361</ecNumber>
    </recommendedName>
</protein>
<dbReference type="InterPro" id="IPR047266">
    <property type="entry name" value="KMT5A-like_SET"/>
</dbReference>
<evidence type="ECO:0000256" key="12">
    <source>
        <dbReference type="ARBA" id="ARBA00047784"/>
    </source>
</evidence>
<feature type="region of interest" description="Disordered" evidence="13">
    <location>
        <begin position="241"/>
        <end position="353"/>
    </location>
</feature>
<dbReference type="GO" id="GO:0006357">
    <property type="term" value="P:regulation of transcription by RNA polymerase II"/>
    <property type="evidence" value="ECO:0007669"/>
    <property type="project" value="TreeGrafter"/>
</dbReference>
<name>A0A9Q0RWV1_9DIPT</name>
<evidence type="ECO:0000256" key="5">
    <source>
        <dbReference type="ARBA" id="ARBA00022603"/>
    </source>
</evidence>
<dbReference type="GO" id="GO:0005634">
    <property type="term" value="C:nucleus"/>
    <property type="evidence" value="ECO:0007669"/>
    <property type="project" value="UniProtKB-SubCell"/>
</dbReference>
<evidence type="ECO:0000313" key="16">
    <source>
        <dbReference type="Proteomes" id="UP001151699"/>
    </source>
</evidence>
<gene>
    <name evidence="15" type="primary">PR-Set7_1</name>
    <name evidence="15" type="ORF">Bhyg_13833</name>
</gene>
<dbReference type="InterPro" id="IPR016858">
    <property type="entry name" value="KMT5A-like"/>
</dbReference>
<evidence type="ECO:0000256" key="8">
    <source>
        <dbReference type="ARBA" id="ARBA00022853"/>
    </source>
</evidence>
<keyword evidence="11" id="KW-0539">Nucleus</keyword>
<dbReference type="GO" id="GO:0043516">
    <property type="term" value="P:regulation of DNA damage response, signal transduction by p53 class mediator"/>
    <property type="evidence" value="ECO:0007669"/>
    <property type="project" value="TreeGrafter"/>
</dbReference>
<dbReference type="AlphaFoldDB" id="A0A9Q0RWV1"/>
<keyword evidence="10" id="KW-0804">Transcription</keyword>
<evidence type="ECO:0000256" key="3">
    <source>
        <dbReference type="ARBA" id="ARBA00012187"/>
    </source>
</evidence>
<comment type="caution">
    <text evidence="15">The sequence shown here is derived from an EMBL/GenBank/DDBJ whole genome shotgun (WGS) entry which is preliminary data.</text>
</comment>
<dbReference type="InterPro" id="IPR046341">
    <property type="entry name" value="SET_dom_sf"/>
</dbReference>
<dbReference type="EMBL" id="WJQU01000004">
    <property type="protein sequence ID" value="KAJ6635248.1"/>
    <property type="molecule type" value="Genomic_DNA"/>
</dbReference>
<dbReference type="CDD" id="cd10528">
    <property type="entry name" value="SET_SETD8"/>
    <property type="match status" value="1"/>
</dbReference>
<feature type="compositionally biased region" description="Polar residues" evidence="13">
    <location>
        <begin position="314"/>
        <end position="326"/>
    </location>
</feature>
<dbReference type="InterPro" id="IPR051760">
    <property type="entry name" value="KMT5A"/>
</dbReference>
<evidence type="ECO:0000256" key="4">
    <source>
        <dbReference type="ARBA" id="ARBA00022454"/>
    </source>
</evidence>
<evidence type="ECO:0000313" key="15">
    <source>
        <dbReference type="EMBL" id="KAJ6635248.1"/>
    </source>
</evidence>
<proteinExistence type="predicted"/>
<comment type="subcellular location">
    <subcellularLocation>
        <location evidence="2">Chromosome</location>
    </subcellularLocation>
    <subcellularLocation>
        <location evidence="1">Nucleus</location>
    </subcellularLocation>
</comment>
<dbReference type="GO" id="GO:0005700">
    <property type="term" value="C:polytene chromosome"/>
    <property type="evidence" value="ECO:0007669"/>
    <property type="project" value="TreeGrafter"/>
</dbReference>
<dbReference type="GO" id="GO:0140944">
    <property type="term" value="F:histone H4K20 monomethyltransferase activity"/>
    <property type="evidence" value="ECO:0007669"/>
    <property type="project" value="UniProtKB-EC"/>
</dbReference>
<dbReference type="PROSITE" id="PS51571">
    <property type="entry name" value="SAM_MT43_PR_SET"/>
    <property type="match status" value="1"/>
</dbReference>
<keyword evidence="7" id="KW-0949">S-adenosyl-L-methionine</keyword>